<dbReference type="GO" id="GO:0043130">
    <property type="term" value="F:ubiquitin binding"/>
    <property type="evidence" value="ECO:0007669"/>
    <property type="project" value="InterPro"/>
</dbReference>
<evidence type="ECO:0000256" key="13">
    <source>
        <dbReference type="ARBA" id="ARBA00023125"/>
    </source>
</evidence>
<feature type="compositionally biased region" description="Basic and acidic residues" evidence="16">
    <location>
        <begin position="353"/>
        <end position="362"/>
    </location>
</feature>
<keyword evidence="15" id="KW-0539">Nucleus</keyword>
<evidence type="ECO:0000313" key="19">
    <source>
        <dbReference type="Proteomes" id="UP001337655"/>
    </source>
</evidence>
<dbReference type="InterPro" id="IPR041803">
    <property type="entry name" value="DEF1_CUE"/>
</dbReference>
<keyword evidence="6" id="KW-0158">Chromosome</keyword>
<proteinExistence type="inferred from homology"/>
<evidence type="ECO:0000259" key="17">
    <source>
        <dbReference type="PROSITE" id="PS51140"/>
    </source>
</evidence>
<organism evidence="18 19">
    <name type="scientific">Saxophila tyrrhenica</name>
    <dbReference type="NCBI Taxonomy" id="1690608"/>
    <lineage>
        <taxon>Eukaryota</taxon>
        <taxon>Fungi</taxon>
        <taxon>Dikarya</taxon>
        <taxon>Ascomycota</taxon>
        <taxon>Pezizomycotina</taxon>
        <taxon>Dothideomycetes</taxon>
        <taxon>Dothideomycetidae</taxon>
        <taxon>Mycosphaerellales</taxon>
        <taxon>Extremaceae</taxon>
        <taxon>Saxophila</taxon>
    </lineage>
</organism>
<comment type="subcellular location">
    <subcellularLocation>
        <location evidence="3">Chromosome</location>
        <location evidence="3">Telomere</location>
    </subcellularLocation>
    <subcellularLocation>
        <location evidence="2">Cytoplasm</location>
    </subcellularLocation>
    <subcellularLocation>
        <location evidence="1">Nucleus</location>
    </subcellularLocation>
</comment>
<dbReference type="PANTHER" id="PTHR16308:SF13">
    <property type="entry name" value="PROTEIN LINGERER"/>
    <property type="match status" value="1"/>
</dbReference>
<feature type="region of interest" description="Disordered" evidence="16">
    <location>
        <begin position="112"/>
        <end position="667"/>
    </location>
</feature>
<dbReference type="CDD" id="cd14368">
    <property type="entry name" value="CUE_DEF1_like"/>
    <property type="match status" value="1"/>
</dbReference>
<dbReference type="GO" id="GO:0005737">
    <property type="term" value="C:cytoplasm"/>
    <property type="evidence" value="ECO:0007669"/>
    <property type="project" value="UniProtKB-SubCell"/>
</dbReference>
<feature type="compositionally biased region" description="Polar residues" evidence="16">
    <location>
        <begin position="600"/>
        <end position="615"/>
    </location>
</feature>
<dbReference type="GO" id="GO:0000781">
    <property type="term" value="C:chromosome, telomeric region"/>
    <property type="evidence" value="ECO:0007669"/>
    <property type="project" value="UniProtKB-SubCell"/>
</dbReference>
<feature type="domain" description="CUE" evidence="17">
    <location>
        <begin position="63"/>
        <end position="106"/>
    </location>
</feature>
<keyword evidence="13" id="KW-0238">DNA-binding</keyword>
<keyword evidence="12" id="KW-0779">Telomere</keyword>
<dbReference type="EMBL" id="JAVRRT010000008">
    <property type="protein sequence ID" value="KAK5169876.1"/>
    <property type="molecule type" value="Genomic_DNA"/>
</dbReference>
<protein>
    <recommendedName>
        <fullName evidence="5">RNA polymerase II degradation factor 1</fullName>
    </recommendedName>
</protein>
<feature type="region of interest" description="Disordered" evidence="16">
    <location>
        <begin position="876"/>
        <end position="1060"/>
    </location>
</feature>
<evidence type="ECO:0000256" key="15">
    <source>
        <dbReference type="ARBA" id="ARBA00023242"/>
    </source>
</evidence>
<dbReference type="Proteomes" id="UP001337655">
    <property type="component" value="Unassembled WGS sequence"/>
</dbReference>
<feature type="compositionally biased region" description="Gly residues" evidence="16">
    <location>
        <begin position="1036"/>
        <end position="1045"/>
    </location>
</feature>
<feature type="compositionally biased region" description="Low complexity" evidence="16">
    <location>
        <begin position="233"/>
        <end position="245"/>
    </location>
</feature>
<feature type="compositionally biased region" description="Pro residues" evidence="16">
    <location>
        <begin position="470"/>
        <end position="485"/>
    </location>
</feature>
<keyword evidence="8" id="KW-0597">Phosphoprotein</keyword>
<evidence type="ECO:0000256" key="16">
    <source>
        <dbReference type="SAM" id="MobiDB-lite"/>
    </source>
</evidence>
<keyword evidence="19" id="KW-1185">Reference proteome</keyword>
<evidence type="ECO:0000256" key="12">
    <source>
        <dbReference type="ARBA" id="ARBA00022895"/>
    </source>
</evidence>
<evidence type="ECO:0000256" key="7">
    <source>
        <dbReference type="ARBA" id="ARBA00022490"/>
    </source>
</evidence>
<sequence>MSEVDSRPPANRGRSSHRGGRAGAGRGGPRGGSRKPANGTTADTFAAEESLEDQGELGEMKKKYASELSMLKDMFPDWTDVDLVFALQEADGDIPSTVDKITQGNVSQFAEVKSAKDRARSKVKEAPAAAGTTDKAAARGGRGRGGTDSVRGARGRASDRGRGGFRGGRGGHTTTNGTAKDAAAASVPTTESSAWDDSTTTNAAPTSNWDDSTADASKAAGDAGQSAWGNVVTAEATPAAASEGAKSTLIPEGGPKKSWASMFAPKPAPPAAKKAPQQPPPAELVASGAVPPADSQAQEATKSDELPPAPVIQEPTPEPTPSVEAATPEQPPSATQGQDLTDAPPKAPLTEENVEHIPDDSHPPSTATAASTAGSIDPRNLTPMPGQQAPIGRPPMGGYATSAYRATGVPGRSASYQRRVQEQQEAVVMPGHNAVDRATVQFGSMGLNGEPGPDVDEDREEPETRQAPQHSPPSQPRASLPPAPRQAPAAQEPAPAESLPTPKQAPGLPPASQLNQQQMQEAAMPSSLHNEPPQMNQSYNQYGRYGQQALQQDTAPQQQKQYDPFSHQAQPSHYDPYGTSAHQSQQQLPQSHSGFGGMSSAPNDMSQYYTSNQHRSAYDNYYGSGYGPQDARSHASQGQQDAGQAQQRSTSGFGAGPTESAFAAQSQQQVSIPTSLLELNDAFERCNDANERQFLFEQIQRIGASLPSQPTGAQATYGVPPTSRGSGGSKKAHGSPLYRNVPAPAPSVTDVTNFPRASPSLYHTKPFPSNVPSQQAQSRFAEAPGSGNNTPNPLMGGSQHSAPSVHQTQQGVHQAPSHQQQSAYNSQGYPYGHPYYTSPYAAAYQNQYGYGNQLGGYGGGNNGGYPAKQGGMYGQSHGYGMGPQSSYDQHSASPANAGAFGQNQQSNMRSASGMSSGLGGLEDYGRSSAQSHHQQSSGFGGMNDAFGRSASGFGGQQSGYGQQQQSMAGPEDSLKPYADANKGGPSPALGQPGVRPGSAANSVAGVSQSGLPPPQQQQSGGFGGYQGFAGQSQYGSLGGLGGQGQHAGQNQMAGQGGYGSYGSSGFGQTYGAQYRGGGWGSNYGAH</sequence>
<dbReference type="Pfam" id="PF02845">
    <property type="entry name" value="CUE"/>
    <property type="match status" value="1"/>
</dbReference>
<dbReference type="PANTHER" id="PTHR16308">
    <property type="entry name" value="UBIQUITIN ASSOCIATED PROTEIN 2-LIKE/LINGERER"/>
    <property type="match status" value="1"/>
</dbReference>
<keyword evidence="14" id="KW-0234">DNA repair</keyword>
<evidence type="ECO:0000256" key="6">
    <source>
        <dbReference type="ARBA" id="ARBA00022454"/>
    </source>
</evidence>
<keyword evidence="10" id="KW-0833">Ubl conjugation pathway</keyword>
<comment type="caution">
    <text evidence="18">The sequence shown here is derived from an EMBL/GenBank/DDBJ whole genome shotgun (WGS) entry which is preliminary data.</text>
</comment>
<feature type="region of interest" description="Disordered" evidence="16">
    <location>
        <begin position="706"/>
        <end position="830"/>
    </location>
</feature>
<keyword evidence="11" id="KW-0832">Ubl conjugation</keyword>
<feature type="compositionally biased region" description="Low complexity" evidence="16">
    <location>
        <begin position="580"/>
        <end position="593"/>
    </location>
</feature>
<keyword evidence="9" id="KW-0227">DNA damage</keyword>
<accession>A0AAV9P9K8</accession>
<evidence type="ECO:0000256" key="4">
    <source>
        <dbReference type="ARBA" id="ARBA00005491"/>
    </source>
</evidence>
<feature type="compositionally biased region" description="Basic and acidic residues" evidence="16">
    <location>
        <begin position="113"/>
        <end position="125"/>
    </location>
</feature>
<feature type="compositionally biased region" description="Gly residues" evidence="16">
    <location>
        <begin position="21"/>
        <end position="31"/>
    </location>
</feature>
<feature type="compositionally biased region" description="Low complexity" evidence="16">
    <location>
        <begin position="927"/>
        <end position="937"/>
    </location>
</feature>
<evidence type="ECO:0000256" key="1">
    <source>
        <dbReference type="ARBA" id="ARBA00004123"/>
    </source>
</evidence>
<evidence type="ECO:0000313" key="18">
    <source>
        <dbReference type="EMBL" id="KAK5169876.1"/>
    </source>
</evidence>
<evidence type="ECO:0000256" key="3">
    <source>
        <dbReference type="ARBA" id="ARBA00004574"/>
    </source>
</evidence>
<dbReference type="GO" id="GO:0003677">
    <property type="term" value="F:DNA binding"/>
    <property type="evidence" value="ECO:0007669"/>
    <property type="project" value="UniProtKB-KW"/>
</dbReference>
<evidence type="ECO:0000256" key="2">
    <source>
        <dbReference type="ARBA" id="ARBA00004496"/>
    </source>
</evidence>
<evidence type="ECO:0000256" key="14">
    <source>
        <dbReference type="ARBA" id="ARBA00023204"/>
    </source>
</evidence>
<keyword evidence="7" id="KW-0963">Cytoplasm</keyword>
<evidence type="ECO:0000256" key="5">
    <source>
        <dbReference type="ARBA" id="ARBA00020536"/>
    </source>
</evidence>
<dbReference type="RefSeq" id="XP_064659222.1">
    <property type="nucleotide sequence ID" value="XM_064803097.1"/>
</dbReference>
<dbReference type="GO" id="GO:0006281">
    <property type="term" value="P:DNA repair"/>
    <property type="evidence" value="ECO:0007669"/>
    <property type="project" value="UniProtKB-KW"/>
</dbReference>
<gene>
    <name evidence="18" type="primary">DEF1</name>
    <name evidence="18" type="ORF">LTR77_005854</name>
</gene>
<feature type="compositionally biased region" description="Low complexity" evidence="16">
    <location>
        <begin position="128"/>
        <end position="139"/>
    </location>
</feature>
<feature type="compositionally biased region" description="Low complexity" evidence="16">
    <location>
        <begin position="365"/>
        <end position="375"/>
    </location>
</feature>
<feature type="compositionally biased region" description="Polar residues" evidence="16">
    <location>
        <begin position="786"/>
        <end position="828"/>
    </location>
</feature>
<evidence type="ECO:0000256" key="11">
    <source>
        <dbReference type="ARBA" id="ARBA00022843"/>
    </source>
</evidence>
<feature type="compositionally biased region" description="Low complexity" evidence="16">
    <location>
        <begin position="547"/>
        <end position="561"/>
    </location>
</feature>
<dbReference type="PROSITE" id="PS51140">
    <property type="entry name" value="CUE"/>
    <property type="match status" value="1"/>
</dbReference>
<comment type="similarity">
    <text evidence="4">Belongs to the DEF1 family.</text>
</comment>
<dbReference type="GO" id="GO:0005634">
    <property type="term" value="C:nucleus"/>
    <property type="evidence" value="ECO:0007669"/>
    <property type="project" value="UniProtKB-SubCell"/>
</dbReference>
<evidence type="ECO:0000256" key="10">
    <source>
        <dbReference type="ARBA" id="ARBA00022786"/>
    </source>
</evidence>
<feature type="compositionally biased region" description="Low complexity" evidence="16">
    <location>
        <begin position="486"/>
        <end position="500"/>
    </location>
</feature>
<feature type="compositionally biased region" description="Polar residues" evidence="16">
    <location>
        <begin position="187"/>
        <end position="215"/>
    </location>
</feature>
<feature type="compositionally biased region" description="Polar residues" evidence="16">
    <location>
        <begin position="527"/>
        <end position="541"/>
    </location>
</feature>
<dbReference type="GeneID" id="89927195"/>
<dbReference type="AlphaFoldDB" id="A0AAV9P9K8"/>
<feature type="compositionally biased region" description="Low complexity" evidence="16">
    <location>
        <begin position="637"/>
        <end position="647"/>
    </location>
</feature>
<reference evidence="18 19" key="1">
    <citation type="submission" date="2023-08" db="EMBL/GenBank/DDBJ databases">
        <title>Black Yeasts Isolated from many extreme environments.</title>
        <authorList>
            <person name="Coleine C."/>
            <person name="Stajich J.E."/>
            <person name="Selbmann L."/>
        </authorList>
    </citation>
    <scope>NUCLEOTIDE SEQUENCE [LARGE SCALE GENOMIC DNA]</scope>
    <source>
        <strain evidence="18 19">CCFEE 5935</strain>
    </source>
</reference>
<dbReference type="InterPro" id="IPR051833">
    <property type="entry name" value="TC-DDR_regulator"/>
</dbReference>
<evidence type="ECO:0000256" key="9">
    <source>
        <dbReference type="ARBA" id="ARBA00022763"/>
    </source>
</evidence>
<dbReference type="InterPro" id="IPR003892">
    <property type="entry name" value="CUE"/>
</dbReference>
<name>A0AAV9P9K8_9PEZI</name>
<feature type="region of interest" description="Disordered" evidence="16">
    <location>
        <begin position="1"/>
        <end position="58"/>
    </location>
</feature>
<feature type="compositionally biased region" description="Polar residues" evidence="16">
    <location>
        <begin position="883"/>
        <end position="894"/>
    </location>
</feature>
<evidence type="ECO:0000256" key="8">
    <source>
        <dbReference type="ARBA" id="ARBA00022553"/>
    </source>
</evidence>